<proteinExistence type="inferred from homology"/>
<evidence type="ECO:0000256" key="3">
    <source>
        <dbReference type="ARBA" id="ARBA00022692"/>
    </source>
</evidence>
<feature type="transmembrane region" description="Helical" evidence="6">
    <location>
        <begin position="105"/>
        <end position="123"/>
    </location>
</feature>
<keyword evidence="3 6" id="KW-0812">Transmembrane</keyword>
<feature type="transmembrane region" description="Helical" evidence="6">
    <location>
        <begin position="223"/>
        <end position="245"/>
    </location>
</feature>
<dbReference type="Gene3D" id="1.20.1070.10">
    <property type="entry name" value="Rhodopsin 7-helix transmembrane proteins"/>
    <property type="match status" value="1"/>
</dbReference>
<dbReference type="InterPro" id="IPR001425">
    <property type="entry name" value="Arc/bac/fun_rhodopsins"/>
</dbReference>
<evidence type="ECO:0000313" key="8">
    <source>
        <dbReference type="Proteomes" id="UP001320420"/>
    </source>
</evidence>
<evidence type="ECO:0000313" key="7">
    <source>
        <dbReference type="EMBL" id="KAK7757906.1"/>
    </source>
</evidence>
<evidence type="ECO:0000256" key="1">
    <source>
        <dbReference type="ARBA" id="ARBA00004141"/>
    </source>
</evidence>
<feature type="transmembrane region" description="Helical" evidence="6">
    <location>
        <begin position="191"/>
        <end position="211"/>
    </location>
</feature>
<evidence type="ECO:0000256" key="2">
    <source>
        <dbReference type="ARBA" id="ARBA00008130"/>
    </source>
</evidence>
<keyword evidence="4 6" id="KW-1133">Transmembrane helix</keyword>
<evidence type="ECO:0000256" key="4">
    <source>
        <dbReference type="ARBA" id="ARBA00022989"/>
    </source>
</evidence>
<feature type="transmembrane region" description="Helical" evidence="6">
    <location>
        <begin position="130"/>
        <end position="150"/>
    </location>
</feature>
<dbReference type="GO" id="GO:0005783">
    <property type="term" value="C:endoplasmic reticulum"/>
    <property type="evidence" value="ECO:0007669"/>
    <property type="project" value="TreeGrafter"/>
</dbReference>
<dbReference type="AlphaFoldDB" id="A0AAN9V282"/>
<evidence type="ECO:0000256" key="5">
    <source>
        <dbReference type="ARBA" id="ARBA00023136"/>
    </source>
</evidence>
<protein>
    <recommendedName>
        <fullName evidence="9">Heat shock protein 30</fullName>
    </recommendedName>
</protein>
<dbReference type="GO" id="GO:0005886">
    <property type="term" value="C:plasma membrane"/>
    <property type="evidence" value="ECO:0007669"/>
    <property type="project" value="TreeGrafter"/>
</dbReference>
<feature type="transmembrane region" description="Helical" evidence="6">
    <location>
        <begin position="156"/>
        <end position="179"/>
    </location>
</feature>
<sequence length="289" mass="31997">MGVLLYRNGALNTNAPAGDEQFSENGSDWLWAVTAIYGFLFFVYFAASFRARFGEKIFHYIFSITLLAGTIAYYANAADLGYTVVGVVNDSPATSWTRQVFWVKYVYWLVEFPAIAIALGLLSGVSWATIFYNVALSWTWVVSYIISSLTTSNYKWGFFAFGTVAWLVLAYNTFFYGRTGATRVGVARDHTLLAGWVNFLWLIYPIAFGISDGGNTIGVTPGAIFFGVLDVLLAPVVAFGFLVFARNWDYGRLNLAFTRYGRVYDAGQHPEKTSTATPVVDPQTTAPTV</sequence>
<evidence type="ECO:0008006" key="9">
    <source>
        <dbReference type="Google" id="ProtNLM"/>
    </source>
</evidence>
<organism evidence="7 8">
    <name type="scientific">Diatrype stigma</name>
    <dbReference type="NCBI Taxonomy" id="117547"/>
    <lineage>
        <taxon>Eukaryota</taxon>
        <taxon>Fungi</taxon>
        <taxon>Dikarya</taxon>
        <taxon>Ascomycota</taxon>
        <taxon>Pezizomycotina</taxon>
        <taxon>Sordariomycetes</taxon>
        <taxon>Xylariomycetidae</taxon>
        <taxon>Xylariales</taxon>
        <taxon>Diatrypaceae</taxon>
        <taxon>Diatrype</taxon>
    </lineage>
</organism>
<accession>A0AAN9V282</accession>
<dbReference type="Proteomes" id="UP001320420">
    <property type="component" value="Unassembled WGS sequence"/>
</dbReference>
<dbReference type="PANTHER" id="PTHR28286">
    <property type="match status" value="1"/>
</dbReference>
<dbReference type="PANTHER" id="PTHR28286:SF1">
    <property type="entry name" value="30 KDA HEAT SHOCK PROTEIN-RELATED"/>
    <property type="match status" value="1"/>
</dbReference>
<dbReference type="InterPro" id="IPR043476">
    <property type="entry name" value="Yro2-like_7TM"/>
</dbReference>
<comment type="caution">
    <text evidence="7">The sequence shown here is derived from an EMBL/GenBank/DDBJ whole genome shotgun (WGS) entry which is preliminary data.</text>
</comment>
<name>A0AAN9V282_9PEZI</name>
<evidence type="ECO:0000256" key="6">
    <source>
        <dbReference type="SAM" id="Phobius"/>
    </source>
</evidence>
<dbReference type="SUPFAM" id="SSF81321">
    <property type="entry name" value="Family A G protein-coupled receptor-like"/>
    <property type="match status" value="1"/>
</dbReference>
<keyword evidence="5 6" id="KW-0472">Membrane</keyword>
<comment type="subcellular location">
    <subcellularLocation>
        <location evidence="1">Membrane</location>
        <topology evidence="1">Multi-pass membrane protein</topology>
    </subcellularLocation>
</comment>
<dbReference type="PRINTS" id="PR00251">
    <property type="entry name" value="BACTRLOPSIN"/>
</dbReference>
<gene>
    <name evidence="7" type="ORF">SLS62_000284</name>
</gene>
<keyword evidence="8" id="KW-1185">Reference proteome</keyword>
<comment type="similarity">
    <text evidence="2">Belongs to the archaeal/bacterial/fungal opsin family.</text>
</comment>
<feature type="transmembrane region" description="Helical" evidence="6">
    <location>
        <begin position="29"/>
        <end position="45"/>
    </location>
</feature>
<dbReference type="SMART" id="SM01021">
    <property type="entry name" value="Bac_rhodopsin"/>
    <property type="match status" value="1"/>
</dbReference>
<dbReference type="EMBL" id="JAKJXP020000001">
    <property type="protein sequence ID" value="KAK7757906.1"/>
    <property type="molecule type" value="Genomic_DNA"/>
</dbReference>
<dbReference type="CDD" id="cd15239">
    <property type="entry name" value="7tm_YRO2_fungal-like"/>
    <property type="match status" value="1"/>
</dbReference>
<reference evidence="7 8" key="1">
    <citation type="submission" date="2024-02" db="EMBL/GenBank/DDBJ databases">
        <title>De novo assembly and annotation of 12 fungi associated with fruit tree decline syndrome in Ontario, Canada.</title>
        <authorList>
            <person name="Sulman M."/>
            <person name="Ellouze W."/>
            <person name="Ilyukhin E."/>
        </authorList>
    </citation>
    <scope>NUCLEOTIDE SEQUENCE [LARGE SCALE GENOMIC DNA]</scope>
    <source>
        <strain evidence="7 8">M11/M66-122</strain>
    </source>
</reference>
<feature type="transmembrane region" description="Helical" evidence="6">
    <location>
        <begin position="57"/>
        <end position="75"/>
    </location>
</feature>